<dbReference type="Proteomes" id="UP001589608">
    <property type="component" value="Unassembled WGS sequence"/>
</dbReference>
<keyword evidence="2" id="KW-0067">ATP-binding</keyword>
<keyword evidence="6" id="KW-1185">Reference proteome</keyword>
<name>A0ABV5M8X2_9ACTN</name>
<feature type="region of interest" description="Disordered" evidence="4">
    <location>
        <begin position="180"/>
        <end position="202"/>
    </location>
</feature>
<feature type="compositionally biased region" description="Pro residues" evidence="4">
    <location>
        <begin position="105"/>
        <end position="132"/>
    </location>
</feature>
<proteinExistence type="predicted"/>
<evidence type="ECO:0000313" key="6">
    <source>
        <dbReference type="Proteomes" id="UP001589608"/>
    </source>
</evidence>
<evidence type="ECO:0000313" key="5">
    <source>
        <dbReference type="EMBL" id="MFB9445272.1"/>
    </source>
</evidence>
<dbReference type="InterPro" id="IPR043129">
    <property type="entry name" value="ATPase_NBD"/>
</dbReference>
<feature type="region of interest" description="Disordered" evidence="4">
    <location>
        <begin position="102"/>
        <end position="149"/>
    </location>
</feature>
<dbReference type="Gene3D" id="3.90.640.10">
    <property type="entry name" value="Actin, Chain A, domain 4"/>
    <property type="match status" value="1"/>
</dbReference>
<dbReference type="Pfam" id="PF00012">
    <property type="entry name" value="HSP70"/>
    <property type="match status" value="1"/>
</dbReference>
<gene>
    <name evidence="5" type="ORF">ACFFTR_19530</name>
</gene>
<comment type="caution">
    <text evidence="5">The sequence shown here is derived from an EMBL/GenBank/DDBJ whole genome shotgun (WGS) entry which is preliminary data.</text>
</comment>
<keyword evidence="1" id="KW-0547">Nucleotide-binding</keyword>
<accession>A0ABV5M8X2</accession>
<sequence>MSRESSAPVHVPRFDRDVLITREEYERAAAALLARTVDTAAATLRETGVPPADFAGCFLVGGATRTPLVATLVHRALGTPPIVIEEPQLVVAAGAAHIPADDLAPPAPAPNPPTPTVPVPIVPVVPDSPGPDPSERPASSPGPRTPPPLPRRTKLLWVAAIVASIVAVTAVALANRDGAAGDPQALETPSQPTTTGPEATSPVEYCHRGNWTDRLKALDTVVTGGSENVSHLYPLQTRETAIFGCQWRYQQAIPPARVDVTVARYATAAEAESSFGSAVPATSGSTKEYDVKTISGCGARTLRWARHDAADTQQYTTLGVTCLDHDRNLSLLLRPIDPQSTLFLSPWEREKAFDALLTAATNALTVH</sequence>
<evidence type="ECO:0000256" key="1">
    <source>
        <dbReference type="ARBA" id="ARBA00022741"/>
    </source>
</evidence>
<dbReference type="Gene3D" id="3.30.420.40">
    <property type="match status" value="1"/>
</dbReference>
<evidence type="ECO:0000256" key="3">
    <source>
        <dbReference type="ARBA" id="ARBA00023186"/>
    </source>
</evidence>
<dbReference type="InterPro" id="IPR013126">
    <property type="entry name" value="Hsp_70_fam"/>
</dbReference>
<feature type="compositionally biased region" description="Polar residues" evidence="4">
    <location>
        <begin position="187"/>
        <end position="198"/>
    </location>
</feature>
<dbReference type="EMBL" id="JBHMCA010000042">
    <property type="protein sequence ID" value="MFB9445272.1"/>
    <property type="molecule type" value="Genomic_DNA"/>
</dbReference>
<dbReference type="SUPFAM" id="SSF53067">
    <property type="entry name" value="Actin-like ATPase domain"/>
    <property type="match status" value="1"/>
</dbReference>
<organism evidence="5 6">
    <name type="scientific">Dactylosporangium vinaceum</name>
    <dbReference type="NCBI Taxonomy" id="53362"/>
    <lineage>
        <taxon>Bacteria</taxon>
        <taxon>Bacillati</taxon>
        <taxon>Actinomycetota</taxon>
        <taxon>Actinomycetes</taxon>
        <taxon>Micromonosporales</taxon>
        <taxon>Micromonosporaceae</taxon>
        <taxon>Dactylosporangium</taxon>
    </lineage>
</organism>
<dbReference type="RefSeq" id="WP_380029079.1">
    <property type="nucleotide sequence ID" value="NZ_JBHMCA010000042.1"/>
</dbReference>
<evidence type="ECO:0000256" key="4">
    <source>
        <dbReference type="SAM" id="MobiDB-lite"/>
    </source>
</evidence>
<reference evidence="5 6" key="1">
    <citation type="submission" date="2024-09" db="EMBL/GenBank/DDBJ databases">
        <authorList>
            <person name="Sun Q."/>
            <person name="Mori K."/>
        </authorList>
    </citation>
    <scope>NUCLEOTIDE SEQUENCE [LARGE SCALE GENOMIC DNA]</scope>
    <source>
        <strain evidence="5 6">JCM 3307</strain>
    </source>
</reference>
<protein>
    <submittedName>
        <fullName evidence="5">Hsp70 family protein</fullName>
    </submittedName>
</protein>
<keyword evidence="3" id="KW-0143">Chaperone</keyword>
<evidence type="ECO:0000256" key="2">
    <source>
        <dbReference type="ARBA" id="ARBA00022840"/>
    </source>
</evidence>